<evidence type="ECO:0000259" key="3">
    <source>
        <dbReference type="PROSITE" id="PS51462"/>
    </source>
</evidence>
<dbReference type="Gene3D" id="3.90.79.10">
    <property type="entry name" value="Nucleoside Triphosphate Pyrophosphohydrolase"/>
    <property type="match status" value="1"/>
</dbReference>
<dbReference type="Proteomes" id="UP000199058">
    <property type="component" value="Unassembled WGS sequence"/>
</dbReference>
<dbReference type="PROSITE" id="PS00893">
    <property type="entry name" value="NUDIX_BOX"/>
    <property type="match status" value="1"/>
</dbReference>
<sequence>MKLLKQLIHPELTSREGRTLRRHAARGIVLREDEILLLFTERYNDFSLPGGGVDQDEDITLALKRELEEETGARDIQIKEHYGFIEEYRPHYKPEFDLMHMTSHFFTCDVAPKLAATRMEGYEVANGMRPLWVPISDAVKHNRQVMARKEKTMGQSIQRETFMLERISKELIPVEQNEN</sequence>
<dbReference type="PANTHER" id="PTHR43046:SF15">
    <property type="entry name" value="MUTT_NUDIX FAMILY PROTEIN"/>
    <property type="match status" value="1"/>
</dbReference>
<feature type="domain" description="Nudix hydrolase" evidence="3">
    <location>
        <begin position="20"/>
        <end position="158"/>
    </location>
</feature>
<dbReference type="AlphaFoldDB" id="A0A1I1GSR2"/>
<dbReference type="Pfam" id="PF00293">
    <property type="entry name" value="NUDIX"/>
    <property type="match status" value="1"/>
</dbReference>
<dbReference type="InterPro" id="IPR015797">
    <property type="entry name" value="NUDIX_hydrolase-like_dom_sf"/>
</dbReference>
<dbReference type="EMBL" id="FOLH01000003">
    <property type="protein sequence ID" value="SFC12908.1"/>
    <property type="molecule type" value="Genomic_DNA"/>
</dbReference>
<keyword evidence="2" id="KW-0378">Hydrolase</keyword>
<reference evidence="4 5" key="1">
    <citation type="submission" date="2016-10" db="EMBL/GenBank/DDBJ databases">
        <authorList>
            <person name="de Groot N.N."/>
        </authorList>
    </citation>
    <scope>NUCLEOTIDE SEQUENCE [LARGE SCALE GENOMIC DNA]</scope>
    <source>
        <strain evidence="4 5">DSM 18438</strain>
    </source>
</reference>
<organism evidence="4 5">
    <name type="scientific">Marinospirillum celere</name>
    <dbReference type="NCBI Taxonomy" id="1122252"/>
    <lineage>
        <taxon>Bacteria</taxon>
        <taxon>Pseudomonadati</taxon>
        <taxon>Pseudomonadota</taxon>
        <taxon>Gammaproteobacteria</taxon>
        <taxon>Oceanospirillales</taxon>
        <taxon>Oceanospirillaceae</taxon>
        <taxon>Marinospirillum</taxon>
    </lineage>
</organism>
<dbReference type="InterPro" id="IPR000086">
    <property type="entry name" value="NUDIX_hydrolase_dom"/>
</dbReference>
<proteinExistence type="predicted"/>
<dbReference type="RefSeq" id="WP_091961530.1">
    <property type="nucleotide sequence ID" value="NZ_FOLH01000003.1"/>
</dbReference>
<dbReference type="STRING" id="1122252.SAMN05660443_1531"/>
<dbReference type="PANTHER" id="PTHR43046">
    <property type="entry name" value="GDP-MANNOSE MANNOSYL HYDROLASE"/>
    <property type="match status" value="1"/>
</dbReference>
<dbReference type="PROSITE" id="PS51462">
    <property type="entry name" value="NUDIX"/>
    <property type="match status" value="1"/>
</dbReference>
<dbReference type="OrthoDB" id="9804442at2"/>
<protein>
    <submittedName>
        <fullName evidence="4">NUDIX domain-containing protein</fullName>
    </submittedName>
</protein>
<comment type="cofactor">
    <cofactor evidence="1">
        <name>Mg(2+)</name>
        <dbReference type="ChEBI" id="CHEBI:18420"/>
    </cofactor>
</comment>
<accession>A0A1I1GSR2</accession>
<keyword evidence="5" id="KW-1185">Reference proteome</keyword>
<evidence type="ECO:0000313" key="4">
    <source>
        <dbReference type="EMBL" id="SFC12908.1"/>
    </source>
</evidence>
<evidence type="ECO:0000313" key="5">
    <source>
        <dbReference type="Proteomes" id="UP000199058"/>
    </source>
</evidence>
<gene>
    <name evidence="4" type="ORF">SAMN05660443_1531</name>
</gene>
<evidence type="ECO:0000256" key="1">
    <source>
        <dbReference type="ARBA" id="ARBA00001946"/>
    </source>
</evidence>
<dbReference type="GO" id="GO:0016787">
    <property type="term" value="F:hydrolase activity"/>
    <property type="evidence" value="ECO:0007669"/>
    <property type="project" value="UniProtKB-KW"/>
</dbReference>
<evidence type="ECO:0000256" key="2">
    <source>
        <dbReference type="ARBA" id="ARBA00022801"/>
    </source>
</evidence>
<dbReference type="SUPFAM" id="SSF55811">
    <property type="entry name" value="Nudix"/>
    <property type="match status" value="1"/>
</dbReference>
<dbReference type="InterPro" id="IPR020084">
    <property type="entry name" value="NUDIX_hydrolase_CS"/>
</dbReference>
<name>A0A1I1GSR2_9GAMM</name>